<evidence type="ECO:0000256" key="14">
    <source>
        <dbReference type="NCBIfam" id="TIGR00228"/>
    </source>
</evidence>
<evidence type="ECO:0000256" key="12">
    <source>
        <dbReference type="ARBA" id="ARBA00029354"/>
    </source>
</evidence>
<dbReference type="InterPro" id="IPR036397">
    <property type="entry name" value="RNaseH_sf"/>
</dbReference>
<evidence type="ECO:0000256" key="3">
    <source>
        <dbReference type="ARBA" id="ARBA00022722"/>
    </source>
</evidence>
<dbReference type="PROSITE" id="PS01321">
    <property type="entry name" value="RUVC"/>
    <property type="match status" value="1"/>
</dbReference>
<evidence type="ECO:0000256" key="11">
    <source>
        <dbReference type="ARBA" id="ARBA00023204"/>
    </source>
</evidence>
<evidence type="ECO:0000256" key="13">
    <source>
        <dbReference type="HAMAP-Rule" id="MF_00034"/>
    </source>
</evidence>
<evidence type="ECO:0000256" key="6">
    <source>
        <dbReference type="ARBA" id="ARBA00022763"/>
    </source>
</evidence>
<dbReference type="AlphaFoldDB" id="A0A0A2ESY7"/>
<dbReference type="FunFam" id="3.30.420.10:FF:000002">
    <property type="entry name" value="Crossover junction endodeoxyribonuclease RuvC"/>
    <property type="match status" value="1"/>
</dbReference>
<dbReference type="Pfam" id="PF02075">
    <property type="entry name" value="RuvC"/>
    <property type="match status" value="1"/>
</dbReference>
<keyword evidence="2 13" id="KW-0963">Cytoplasm</keyword>
<evidence type="ECO:0000256" key="5">
    <source>
        <dbReference type="ARBA" id="ARBA00022759"/>
    </source>
</evidence>
<gene>
    <name evidence="13" type="primary">ruvC</name>
    <name evidence="15" type="ORF">HQ35_07790</name>
</gene>
<evidence type="ECO:0000256" key="4">
    <source>
        <dbReference type="ARBA" id="ARBA00022723"/>
    </source>
</evidence>
<keyword evidence="7 13" id="KW-0378">Hydrolase</keyword>
<evidence type="ECO:0000256" key="7">
    <source>
        <dbReference type="ARBA" id="ARBA00022801"/>
    </source>
</evidence>
<feature type="binding site" evidence="13">
    <location>
        <position position="14"/>
    </location>
    <ligand>
        <name>Mg(2+)</name>
        <dbReference type="ChEBI" id="CHEBI:18420"/>
        <label>1</label>
    </ligand>
</feature>
<dbReference type="NCBIfam" id="TIGR00228">
    <property type="entry name" value="ruvC"/>
    <property type="match status" value="1"/>
</dbReference>
<feature type="binding site" evidence="13">
    <location>
        <position position="149"/>
    </location>
    <ligand>
        <name>Mg(2+)</name>
        <dbReference type="ChEBI" id="CHEBI:18420"/>
        <label>1</label>
    </ligand>
</feature>
<dbReference type="RefSeq" id="WP_036852256.1">
    <property type="nucleotide sequence ID" value="NZ_CALTZT010000037.1"/>
</dbReference>
<sequence>MKKDQSQKIIIGIDPGSVIMGYGILSVSGKNAEMLSMGVLKMNKDASPYERLRKIYDGVSALIRRYNPDELAIEAPFYGKNIQSMLKLGRAQGVAIAAALASDIAVHEYAPMEIKRAITGTGKASKEQVASLLQKMLHIPDASMQIELDATDGLAVAFCHFVQSTSPLQRQKTSSWADFVRKNPDKVHGL</sequence>
<dbReference type="HAMAP" id="MF_00034">
    <property type="entry name" value="RuvC"/>
    <property type="match status" value="1"/>
</dbReference>
<dbReference type="PANTHER" id="PTHR30194:SF3">
    <property type="entry name" value="CROSSOVER JUNCTION ENDODEOXYRIBONUCLEASE RUVC"/>
    <property type="match status" value="1"/>
</dbReference>
<keyword evidence="8 13" id="KW-0460">Magnesium</keyword>
<dbReference type="eggNOG" id="COG0817">
    <property type="taxonomic scope" value="Bacteria"/>
</dbReference>
<dbReference type="GO" id="GO:0006310">
    <property type="term" value="P:DNA recombination"/>
    <property type="evidence" value="ECO:0007669"/>
    <property type="project" value="UniProtKB-UniRule"/>
</dbReference>
<dbReference type="GO" id="GO:0005737">
    <property type="term" value="C:cytoplasm"/>
    <property type="evidence" value="ECO:0007669"/>
    <property type="project" value="UniProtKB-SubCell"/>
</dbReference>
<keyword evidence="16" id="KW-1185">Reference proteome</keyword>
<dbReference type="GO" id="GO:0003677">
    <property type="term" value="F:DNA binding"/>
    <property type="evidence" value="ECO:0007669"/>
    <property type="project" value="UniProtKB-KW"/>
</dbReference>
<keyword evidence="6 13" id="KW-0227">DNA damage</keyword>
<dbReference type="OrthoDB" id="9805499at2"/>
<dbReference type="GO" id="GO:0048476">
    <property type="term" value="C:Holliday junction resolvase complex"/>
    <property type="evidence" value="ECO:0007669"/>
    <property type="project" value="UniProtKB-UniRule"/>
</dbReference>
<comment type="catalytic activity">
    <reaction evidence="12 13">
        <text>Endonucleolytic cleavage at a junction such as a reciprocal single-stranded crossover between two homologous DNA duplexes (Holliday junction).</text>
        <dbReference type="EC" id="3.1.21.10"/>
    </reaction>
</comment>
<dbReference type="Gene3D" id="3.30.420.10">
    <property type="entry name" value="Ribonuclease H-like superfamily/Ribonuclease H"/>
    <property type="match status" value="1"/>
</dbReference>
<dbReference type="GO" id="GO:0000287">
    <property type="term" value="F:magnesium ion binding"/>
    <property type="evidence" value="ECO:0007669"/>
    <property type="project" value="UniProtKB-UniRule"/>
</dbReference>
<name>A0A0A2ESY7_PORCN</name>
<keyword evidence="10 13" id="KW-0233">DNA recombination</keyword>
<dbReference type="GO" id="GO:0008821">
    <property type="term" value="F:crossover junction DNA endonuclease activity"/>
    <property type="evidence" value="ECO:0007669"/>
    <property type="project" value="UniProtKB-UniRule"/>
</dbReference>
<evidence type="ECO:0000256" key="8">
    <source>
        <dbReference type="ARBA" id="ARBA00022842"/>
    </source>
</evidence>
<dbReference type="InterPro" id="IPR020563">
    <property type="entry name" value="X-over_junc_endoDNase_Mg_BS"/>
</dbReference>
<dbReference type="GO" id="GO:0006281">
    <property type="term" value="P:DNA repair"/>
    <property type="evidence" value="ECO:0007669"/>
    <property type="project" value="UniProtKB-UniRule"/>
</dbReference>
<dbReference type="Proteomes" id="UP000030125">
    <property type="component" value="Unassembled WGS sequence"/>
</dbReference>
<dbReference type="EC" id="3.1.21.10" evidence="13 14"/>
<proteinExistence type="inferred from homology"/>
<evidence type="ECO:0000313" key="15">
    <source>
        <dbReference type="EMBL" id="KGN79449.1"/>
    </source>
</evidence>
<organism evidence="15 16">
    <name type="scientific">Porphyromonas cangingivalis</name>
    <dbReference type="NCBI Taxonomy" id="36874"/>
    <lineage>
        <taxon>Bacteria</taxon>
        <taxon>Pseudomonadati</taxon>
        <taxon>Bacteroidota</taxon>
        <taxon>Bacteroidia</taxon>
        <taxon>Bacteroidales</taxon>
        <taxon>Porphyromonadaceae</taxon>
        <taxon>Porphyromonas</taxon>
    </lineage>
</organism>
<evidence type="ECO:0000256" key="9">
    <source>
        <dbReference type="ARBA" id="ARBA00023125"/>
    </source>
</evidence>
<feature type="active site" evidence="13">
    <location>
        <position position="74"/>
    </location>
</feature>
<keyword evidence="11 13" id="KW-0234">DNA repair</keyword>
<dbReference type="EMBL" id="JQJD01000050">
    <property type="protein sequence ID" value="KGN79449.1"/>
    <property type="molecule type" value="Genomic_DNA"/>
</dbReference>
<evidence type="ECO:0000256" key="1">
    <source>
        <dbReference type="ARBA" id="ARBA00009518"/>
    </source>
</evidence>
<feature type="active site" evidence="13">
    <location>
        <position position="149"/>
    </location>
</feature>
<dbReference type="InterPro" id="IPR002176">
    <property type="entry name" value="X-over_junc_endoDNase_RuvC"/>
</dbReference>
<keyword evidence="3 13" id="KW-0540">Nuclease</keyword>
<comment type="cofactor">
    <cofactor evidence="13">
        <name>Mg(2+)</name>
        <dbReference type="ChEBI" id="CHEBI:18420"/>
    </cofactor>
    <text evidence="13">Binds 2 Mg(2+) ion per subunit.</text>
</comment>
<feature type="active site" evidence="13">
    <location>
        <position position="14"/>
    </location>
</feature>
<evidence type="ECO:0000256" key="10">
    <source>
        <dbReference type="ARBA" id="ARBA00023172"/>
    </source>
</evidence>
<dbReference type="CDD" id="cd16962">
    <property type="entry name" value="RuvC"/>
    <property type="match status" value="1"/>
</dbReference>
<reference evidence="15 16" key="1">
    <citation type="submission" date="2014-08" db="EMBL/GenBank/DDBJ databases">
        <title>Porphyromonas cangingivalis strain:COT-109_OH1386 Genome sequencing.</title>
        <authorList>
            <person name="Wallis C."/>
            <person name="Deusch O."/>
            <person name="O'Flynn C."/>
            <person name="Davis I."/>
            <person name="Jospin G."/>
            <person name="Darling A.E."/>
            <person name="Coil D.A."/>
            <person name="Alexiev A."/>
            <person name="Horsfall A."/>
            <person name="Kirkwood N."/>
            <person name="Harris S."/>
            <person name="Eisen J.A."/>
        </authorList>
    </citation>
    <scope>NUCLEOTIDE SEQUENCE [LARGE SCALE GENOMIC DNA]</scope>
    <source>
        <strain evidence="16">COT-109 OH1386</strain>
    </source>
</reference>
<dbReference type="SUPFAM" id="SSF53098">
    <property type="entry name" value="Ribonuclease H-like"/>
    <property type="match status" value="1"/>
</dbReference>
<keyword evidence="5 13" id="KW-0255">Endonuclease</keyword>
<dbReference type="InterPro" id="IPR012337">
    <property type="entry name" value="RNaseH-like_sf"/>
</dbReference>
<dbReference type="STRING" id="36874.HQ34_02520"/>
<comment type="similarity">
    <text evidence="1 13">Belongs to the RuvC family.</text>
</comment>
<comment type="function">
    <text evidence="13">The RuvA-RuvB-RuvC complex processes Holliday junction (HJ) DNA during genetic recombination and DNA repair. Endonuclease that resolves HJ intermediates. Cleaves cruciform DNA by making single-stranded nicks across the HJ at symmetrical positions within the homologous arms, yielding a 5'-phosphate and a 3'-hydroxyl group; requires a central core of homology in the junction. The consensus cleavage sequence is 5'-(A/T)TT(C/G)-3'. Cleavage occurs on the 3'-side of the TT dinucleotide at the point of strand exchange. HJ branch migration catalyzed by RuvA-RuvB allows RuvC to scan DNA until it finds its consensus sequence, where it cleaves and resolves the cruciform DNA.</text>
</comment>
<comment type="subunit">
    <text evidence="13">Homodimer which binds Holliday junction (HJ) DNA. The HJ becomes 2-fold symmetrical on binding to RuvC with unstacked arms; it has a different conformation from HJ DNA in complex with RuvA. In the full resolvosome a probable DNA-RuvA(4)-RuvB(12)-RuvC(2) complex forms which resolves the HJ.</text>
</comment>
<comment type="subcellular location">
    <subcellularLocation>
        <location evidence="13">Cytoplasm</location>
    </subcellularLocation>
</comment>
<comment type="caution">
    <text evidence="15">The sequence shown here is derived from an EMBL/GenBank/DDBJ whole genome shotgun (WGS) entry which is preliminary data.</text>
</comment>
<dbReference type="PANTHER" id="PTHR30194">
    <property type="entry name" value="CROSSOVER JUNCTION ENDODEOXYRIBONUCLEASE RUVC"/>
    <property type="match status" value="1"/>
</dbReference>
<evidence type="ECO:0000313" key="16">
    <source>
        <dbReference type="Proteomes" id="UP000030125"/>
    </source>
</evidence>
<evidence type="ECO:0000256" key="2">
    <source>
        <dbReference type="ARBA" id="ARBA00022490"/>
    </source>
</evidence>
<accession>A0A0A2ESY7</accession>
<keyword evidence="9 13" id="KW-0238">DNA-binding</keyword>
<protein>
    <recommendedName>
        <fullName evidence="13 14">Crossover junction endodeoxyribonuclease RuvC</fullName>
        <ecNumber evidence="13 14">3.1.21.10</ecNumber>
    </recommendedName>
    <alternativeName>
        <fullName evidence="13">Holliday junction nuclease RuvC</fullName>
    </alternativeName>
    <alternativeName>
        <fullName evidence="13">Holliday junction resolvase RuvC</fullName>
    </alternativeName>
</protein>
<keyword evidence="4 13" id="KW-0479">Metal-binding</keyword>
<feature type="binding site" evidence="13">
    <location>
        <position position="74"/>
    </location>
    <ligand>
        <name>Mg(2+)</name>
        <dbReference type="ChEBI" id="CHEBI:18420"/>
        <label>2</label>
    </ligand>
</feature>
<dbReference type="PRINTS" id="PR00696">
    <property type="entry name" value="RSOLVASERUVC"/>
</dbReference>